<dbReference type="Proteomes" id="UP000886998">
    <property type="component" value="Unassembled WGS sequence"/>
</dbReference>
<comment type="caution">
    <text evidence="1">The sequence shown here is derived from an EMBL/GenBank/DDBJ whole genome shotgun (WGS) entry which is preliminary data.</text>
</comment>
<keyword evidence="2" id="KW-1185">Reference proteome</keyword>
<name>A0A8X7BXR1_9ARAC</name>
<accession>A0A8X7BXR1</accession>
<proteinExistence type="predicted"/>
<dbReference type="EMBL" id="BMAV01006777">
    <property type="protein sequence ID" value="GFY49021.1"/>
    <property type="molecule type" value="Genomic_DNA"/>
</dbReference>
<dbReference type="AlphaFoldDB" id="A0A8X7BXR1"/>
<evidence type="ECO:0000313" key="1">
    <source>
        <dbReference type="EMBL" id="GFY49021.1"/>
    </source>
</evidence>
<feature type="non-terminal residue" evidence="1">
    <location>
        <position position="1"/>
    </location>
</feature>
<reference evidence="1" key="1">
    <citation type="submission" date="2020-08" db="EMBL/GenBank/DDBJ databases">
        <title>Multicomponent nature underlies the extraordinary mechanical properties of spider dragline silk.</title>
        <authorList>
            <person name="Kono N."/>
            <person name="Nakamura H."/>
            <person name="Mori M."/>
            <person name="Yoshida Y."/>
            <person name="Ohtoshi R."/>
            <person name="Malay A.D."/>
            <person name="Moran D.A.P."/>
            <person name="Tomita M."/>
            <person name="Numata K."/>
            <person name="Arakawa K."/>
        </authorList>
    </citation>
    <scope>NUCLEOTIDE SEQUENCE</scope>
</reference>
<evidence type="ECO:0000313" key="2">
    <source>
        <dbReference type="Proteomes" id="UP000886998"/>
    </source>
</evidence>
<gene>
    <name evidence="1" type="ORF">TNIN_33841</name>
</gene>
<sequence>LHSFGVFDHICAPHDHSDVRIQQYRMENVENSPEMPTLLGINNNSWPK</sequence>
<protein>
    <submittedName>
        <fullName evidence="1">Uncharacterized protein</fullName>
    </submittedName>
</protein>
<organism evidence="1 2">
    <name type="scientific">Trichonephila inaurata madagascariensis</name>
    <dbReference type="NCBI Taxonomy" id="2747483"/>
    <lineage>
        <taxon>Eukaryota</taxon>
        <taxon>Metazoa</taxon>
        <taxon>Ecdysozoa</taxon>
        <taxon>Arthropoda</taxon>
        <taxon>Chelicerata</taxon>
        <taxon>Arachnida</taxon>
        <taxon>Araneae</taxon>
        <taxon>Araneomorphae</taxon>
        <taxon>Entelegynae</taxon>
        <taxon>Araneoidea</taxon>
        <taxon>Nephilidae</taxon>
        <taxon>Trichonephila</taxon>
        <taxon>Trichonephila inaurata</taxon>
    </lineage>
</organism>